<dbReference type="EC" id="2.7.7.7" evidence="2"/>
<feature type="region of interest" description="Disordered" evidence="9">
    <location>
        <begin position="524"/>
        <end position="544"/>
    </location>
</feature>
<reference evidence="11 12" key="1">
    <citation type="submission" date="2023-10" db="EMBL/GenBank/DDBJ databases">
        <title>Holzapfeliella saturejae sp. nov. isolated from Satureja montana flowers.</title>
        <authorList>
            <person name="Alcantara C."/>
            <person name="Zuniga M."/>
            <person name="Landete J.M."/>
            <person name="Monedero V."/>
        </authorList>
    </citation>
    <scope>NUCLEOTIDE SEQUENCE [LARGE SCALE GENOMIC DNA]</scope>
    <source>
        <strain evidence="11 12">He02</strain>
    </source>
</reference>
<dbReference type="Gene3D" id="3.40.50.300">
    <property type="entry name" value="P-loop containing nucleotide triphosphate hydrolases"/>
    <property type="match status" value="1"/>
</dbReference>
<keyword evidence="6" id="KW-0067">ATP-binding</keyword>
<dbReference type="InterPro" id="IPR001270">
    <property type="entry name" value="ClpA/B"/>
</dbReference>
<sequence>MSYQALYRTWRPRQFKDVIGQEVITQTLKNALIADKVSHAYLFSGPRGTGKTSCAKILAKAVNCTNLTDGEPCNQCENCIASDNGSLNDLLEIDAASNNGVDEIRDIRDKVKYAPSQGQYKVYIIDEVHMLSMGAFNALLKTLEEPPEHVIFILATTELQKVPATIISRTQKFIFKNLQVTTIANHLIEVLDDMNIEYESEAIEMIAKVSDGGMRDALSILDQIISFNSDNRVTTAEVEKTTGYANTQAIENLLTTILAKDLTASLKQGLDLQNEGITVRNILTEAINVLTELLLAQKNVAHQTELAKLVEGSSQEQLLAMIEYANEGLNNLKYSTQQKTILDVFVVKSLNYLPTTTNASDSHIQEEIGTLNQKLSQALQEIEHLKTKPIQQNQNSQPAVKTPKPSVEKKRRHNYQQQVYDVLRTATKADLKQVVSVWEDVLKALAPSKRAMMEVSKPVAASPTQVVIAFEYDIWFEKVLDDQELLDELNRYLELELTESRQIILVPTAEWPVLRQDFLKNHKDEIQSSKPQQDDKIQEEKSESDVVSKAKELFGSEFISIKD</sequence>
<comment type="catalytic activity">
    <reaction evidence="8">
        <text>DNA(n) + a 2'-deoxyribonucleoside 5'-triphosphate = DNA(n+1) + diphosphate</text>
        <dbReference type="Rhea" id="RHEA:22508"/>
        <dbReference type="Rhea" id="RHEA-COMP:17339"/>
        <dbReference type="Rhea" id="RHEA-COMP:17340"/>
        <dbReference type="ChEBI" id="CHEBI:33019"/>
        <dbReference type="ChEBI" id="CHEBI:61560"/>
        <dbReference type="ChEBI" id="CHEBI:173112"/>
        <dbReference type="EC" id="2.7.7.7"/>
    </reaction>
</comment>
<dbReference type="Pfam" id="PF22608">
    <property type="entry name" value="DNAX_ATPase_lid"/>
    <property type="match status" value="1"/>
</dbReference>
<keyword evidence="5" id="KW-0862">Zinc</keyword>
<keyword evidence="4" id="KW-0547">Nucleotide-binding</keyword>
<dbReference type="CDD" id="cd00009">
    <property type="entry name" value="AAA"/>
    <property type="match status" value="1"/>
</dbReference>
<organism evidence="11 12">
    <name type="scientific">Holzapfeliella saturejae</name>
    <dbReference type="NCBI Taxonomy" id="3082953"/>
    <lineage>
        <taxon>Bacteria</taxon>
        <taxon>Bacillati</taxon>
        <taxon>Bacillota</taxon>
        <taxon>Bacilli</taxon>
        <taxon>Lactobacillales</taxon>
        <taxon>Lactobacillaceae</taxon>
        <taxon>Holzapfeliella</taxon>
    </lineage>
</organism>
<evidence type="ECO:0000256" key="2">
    <source>
        <dbReference type="ARBA" id="ARBA00012417"/>
    </source>
</evidence>
<dbReference type="Gene3D" id="1.10.8.60">
    <property type="match status" value="1"/>
</dbReference>
<evidence type="ECO:0000256" key="1">
    <source>
        <dbReference type="ARBA" id="ARBA00006360"/>
    </source>
</evidence>
<dbReference type="Gene3D" id="1.20.272.10">
    <property type="match status" value="1"/>
</dbReference>
<gene>
    <name evidence="11" type="primary">dnaX</name>
    <name evidence="11" type="ORF">R4Y45_02770</name>
</gene>
<evidence type="ECO:0000256" key="3">
    <source>
        <dbReference type="ARBA" id="ARBA00022723"/>
    </source>
</evidence>
<dbReference type="InterPro" id="IPR050238">
    <property type="entry name" value="DNA_Rep/Repair_Clamp_Loader"/>
</dbReference>
<dbReference type="InterPro" id="IPR012763">
    <property type="entry name" value="DNA_pol_III_sug/sutau_N"/>
</dbReference>
<keyword evidence="11" id="KW-0548">Nucleotidyltransferase</keyword>
<dbReference type="PANTHER" id="PTHR11669:SF0">
    <property type="entry name" value="PROTEIN STICHEL-LIKE 2"/>
    <property type="match status" value="1"/>
</dbReference>
<feature type="region of interest" description="Disordered" evidence="9">
    <location>
        <begin position="388"/>
        <end position="411"/>
    </location>
</feature>
<dbReference type="Proteomes" id="UP001377804">
    <property type="component" value="Unassembled WGS sequence"/>
</dbReference>
<evidence type="ECO:0000259" key="10">
    <source>
        <dbReference type="SMART" id="SM00382"/>
    </source>
</evidence>
<dbReference type="InterPro" id="IPR003593">
    <property type="entry name" value="AAA+_ATPase"/>
</dbReference>
<accession>A0ABU8SFW3</accession>
<evidence type="ECO:0000256" key="6">
    <source>
        <dbReference type="ARBA" id="ARBA00022840"/>
    </source>
</evidence>
<evidence type="ECO:0000256" key="5">
    <source>
        <dbReference type="ARBA" id="ARBA00022833"/>
    </source>
</evidence>
<dbReference type="SMART" id="SM00382">
    <property type="entry name" value="AAA"/>
    <property type="match status" value="1"/>
</dbReference>
<protein>
    <recommendedName>
        <fullName evidence="2">DNA-directed DNA polymerase</fullName>
        <ecNumber evidence="2">2.7.7.7</ecNumber>
    </recommendedName>
</protein>
<dbReference type="PANTHER" id="PTHR11669">
    <property type="entry name" value="REPLICATION FACTOR C / DNA POLYMERASE III GAMMA-TAU SUBUNIT"/>
    <property type="match status" value="1"/>
</dbReference>
<evidence type="ECO:0000256" key="8">
    <source>
        <dbReference type="ARBA" id="ARBA00049244"/>
    </source>
</evidence>
<dbReference type="PRINTS" id="PR00300">
    <property type="entry name" value="CLPPROTEASEA"/>
</dbReference>
<feature type="domain" description="AAA+ ATPase" evidence="10">
    <location>
        <begin position="37"/>
        <end position="178"/>
    </location>
</feature>
<dbReference type="Pfam" id="PF13177">
    <property type="entry name" value="DNA_pol3_delta2"/>
    <property type="match status" value="1"/>
</dbReference>
<dbReference type="InterPro" id="IPR008921">
    <property type="entry name" value="DNA_pol3_clamp-load_cplx_C"/>
</dbReference>
<proteinExistence type="inferred from homology"/>
<keyword evidence="11" id="KW-0808">Transferase</keyword>
<dbReference type="EMBL" id="JAWMWG010000001">
    <property type="protein sequence ID" value="MEJ6348149.1"/>
    <property type="molecule type" value="Genomic_DNA"/>
</dbReference>
<keyword evidence="3" id="KW-0479">Metal-binding</keyword>
<dbReference type="InterPro" id="IPR045085">
    <property type="entry name" value="HLD_clamp_pol_III_gamma_tau"/>
</dbReference>
<comment type="similarity">
    <text evidence="1">Belongs to the DnaX/STICHEL family.</text>
</comment>
<dbReference type="RefSeq" id="WP_339969041.1">
    <property type="nucleotide sequence ID" value="NZ_JAWMWG010000001.1"/>
</dbReference>
<name>A0ABU8SFW3_9LACO</name>
<feature type="compositionally biased region" description="Polar residues" evidence="9">
    <location>
        <begin position="389"/>
        <end position="399"/>
    </location>
</feature>
<evidence type="ECO:0000256" key="4">
    <source>
        <dbReference type="ARBA" id="ARBA00022741"/>
    </source>
</evidence>
<comment type="caution">
    <text evidence="11">The sequence shown here is derived from an EMBL/GenBank/DDBJ whole genome shotgun (WGS) entry which is preliminary data.</text>
</comment>
<dbReference type="NCBIfam" id="TIGR02397">
    <property type="entry name" value="dnaX_nterm"/>
    <property type="match status" value="1"/>
</dbReference>
<dbReference type="SUPFAM" id="SSF48019">
    <property type="entry name" value="post-AAA+ oligomerization domain-like"/>
    <property type="match status" value="1"/>
</dbReference>
<evidence type="ECO:0000256" key="7">
    <source>
        <dbReference type="ARBA" id="ARBA00022932"/>
    </source>
</evidence>
<dbReference type="CDD" id="cd18137">
    <property type="entry name" value="HLD_clamp_pol_III_gamma_tau"/>
    <property type="match status" value="1"/>
</dbReference>
<dbReference type="SUPFAM" id="SSF52540">
    <property type="entry name" value="P-loop containing nucleoside triphosphate hydrolases"/>
    <property type="match status" value="1"/>
</dbReference>
<dbReference type="NCBIfam" id="NF004046">
    <property type="entry name" value="PRK05563.1"/>
    <property type="match status" value="1"/>
</dbReference>
<dbReference type="GO" id="GO:0003887">
    <property type="term" value="F:DNA-directed DNA polymerase activity"/>
    <property type="evidence" value="ECO:0007669"/>
    <property type="project" value="UniProtKB-EC"/>
</dbReference>
<dbReference type="InterPro" id="IPR027417">
    <property type="entry name" value="P-loop_NTPase"/>
</dbReference>
<evidence type="ECO:0000313" key="11">
    <source>
        <dbReference type="EMBL" id="MEJ6348149.1"/>
    </source>
</evidence>
<evidence type="ECO:0000256" key="9">
    <source>
        <dbReference type="SAM" id="MobiDB-lite"/>
    </source>
</evidence>
<evidence type="ECO:0000313" key="12">
    <source>
        <dbReference type="Proteomes" id="UP001377804"/>
    </source>
</evidence>
<keyword evidence="12" id="KW-1185">Reference proteome</keyword>
<keyword evidence="7" id="KW-0239">DNA-directed DNA polymerase</keyword>